<gene>
    <name evidence="8" type="ORF">MTR67_008442</name>
</gene>
<evidence type="ECO:0000313" key="8">
    <source>
        <dbReference type="EMBL" id="WMV15057.1"/>
    </source>
</evidence>
<organism evidence="8 9">
    <name type="scientific">Solanum verrucosum</name>
    <dbReference type="NCBI Taxonomy" id="315347"/>
    <lineage>
        <taxon>Eukaryota</taxon>
        <taxon>Viridiplantae</taxon>
        <taxon>Streptophyta</taxon>
        <taxon>Embryophyta</taxon>
        <taxon>Tracheophyta</taxon>
        <taxon>Spermatophyta</taxon>
        <taxon>Magnoliopsida</taxon>
        <taxon>eudicotyledons</taxon>
        <taxon>Gunneridae</taxon>
        <taxon>Pentapetalae</taxon>
        <taxon>asterids</taxon>
        <taxon>lamiids</taxon>
        <taxon>Solanales</taxon>
        <taxon>Solanaceae</taxon>
        <taxon>Solanoideae</taxon>
        <taxon>Solaneae</taxon>
        <taxon>Solanum</taxon>
    </lineage>
</organism>
<dbReference type="InterPro" id="IPR001087">
    <property type="entry name" value="GDSL"/>
</dbReference>
<keyword evidence="6" id="KW-0442">Lipid degradation</keyword>
<dbReference type="GO" id="GO:0005576">
    <property type="term" value="C:extracellular region"/>
    <property type="evidence" value="ECO:0007669"/>
    <property type="project" value="UniProtKB-SubCell"/>
</dbReference>
<keyword evidence="5" id="KW-0378">Hydrolase</keyword>
<dbReference type="InterPro" id="IPR036514">
    <property type="entry name" value="SGNH_hydro_sf"/>
</dbReference>
<dbReference type="PANTHER" id="PTHR45650:SF14">
    <property type="entry name" value="GDSL ESTERASE_LIPASE 7-LIKE"/>
    <property type="match status" value="1"/>
</dbReference>
<comment type="subcellular location">
    <subcellularLocation>
        <location evidence="1">Secreted</location>
    </subcellularLocation>
</comment>
<keyword evidence="9" id="KW-1185">Reference proteome</keyword>
<evidence type="ECO:0000256" key="6">
    <source>
        <dbReference type="ARBA" id="ARBA00022963"/>
    </source>
</evidence>
<evidence type="ECO:0000256" key="2">
    <source>
        <dbReference type="ARBA" id="ARBA00008668"/>
    </source>
</evidence>
<dbReference type="GO" id="GO:0016042">
    <property type="term" value="P:lipid catabolic process"/>
    <property type="evidence" value="ECO:0007669"/>
    <property type="project" value="UniProtKB-KW"/>
</dbReference>
<dbReference type="Pfam" id="PF00657">
    <property type="entry name" value="Lipase_GDSL"/>
    <property type="match status" value="2"/>
</dbReference>
<keyword evidence="4" id="KW-0732">Signal</keyword>
<sequence length="268" mass="29466">MIIVLLMYVESVKSEIPLAPALYVFGDSIFDSGNNNVLPTLAKADFKPYGSNFDGGRATGRFTNGKTVADFIAEFLGLPFSPPYLSLRGSLKLTGLNYASGSCGILPYTGNFIRLYRLGARKIIMFEIGPIGCIPSFTKKLRHNGRCNEEYNALAVIFNNQLSEMLKNLTSTLQGSVFILGHGHWLGYDAIINPSTYGLMDPASPCCITWGNGTSACIPELVPCRDADKHYFWDGYHLTETIYSVIATKCFNGTSLCIPKNIRELVED</sequence>
<evidence type="ECO:0000256" key="3">
    <source>
        <dbReference type="ARBA" id="ARBA00022525"/>
    </source>
</evidence>
<dbReference type="PANTHER" id="PTHR45650">
    <property type="entry name" value="GDSL-LIKE LIPASE/ACYLHYDROLASE-RELATED"/>
    <property type="match status" value="1"/>
</dbReference>
<dbReference type="Proteomes" id="UP001234989">
    <property type="component" value="Chromosome 2"/>
</dbReference>
<keyword evidence="3" id="KW-0964">Secreted</keyword>
<evidence type="ECO:0008006" key="10">
    <source>
        <dbReference type="Google" id="ProtNLM"/>
    </source>
</evidence>
<protein>
    <recommendedName>
        <fullName evidence="10">GDSL esterase/lipase</fullName>
    </recommendedName>
</protein>
<keyword evidence="7" id="KW-0443">Lipid metabolism</keyword>
<evidence type="ECO:0000256" key="1">
    <source>
        <dbReference type="ARBA" id="ARBA00004613"/>
    </source>
</evidence>
<proteinExistence type="inferred from homology"/>
<dbReference type="GO" id="GO:0016788">
    <property type="term" value="F:hydrolase activity, acting on ester bonds"/>
    <property type="evidence" value="ECO:0007669"/>
    <property type="project" value="InterPro"/>
</dbReference>
<dbReference type="EMBL" id="CP133613">
    <property type="protein sequence ID" value="WMV15057.1"/>
    <property type="molecule type" value="Genomic_DNA"/>
</dbReference>
<evidence type="ECO:0000313" key="9">
    <source>
        <dbReference type="Proteomes" id="UP001234989"/>
    </source>
</evidence>
<dbReference type="AlphaFoldDB" id="A0AAF0Q1J9"/>
<evidence type="ECO:0000256" key="5">
    <source>
        <dbReference type="ARBA" id="ARBA00022801"/>
    </source>
</evidence>
<name>A0AAF0Q1J9_SOLVR</name>
<evidence type="ECO:0000256" key="7">
    <source>
        <dbReference type="ARBA" id="ARBA00023098"/>
    </source>
</evidence>
<dbReference type="Gene3D" id="3.40.50.1110">
    <property type="entry name" value="SGNH hydrolase"/>
    <property type="match status" value="2"/>
</dbReference>
<reference evidence="8" key="1">
    <citation type="submission" date="2023-08" db="EMBL/GenBank/DDBJ databases">
        <title>A de novo genome assembly of Solanum verrucosum Schlechtendal, a Mexican diploid species geographically isolated from the other diploid A-genome species in potato relatives.</title>
        <authorList>
            <person name="Hosaka K."/>
        </authorList>
    </citation>
    <scope>NUCLEOTIDE SEQUENCE</scope>
    <source>
        <tissue evidence="8">Young leaves</tissue>
    </source>
</reference>
<comment type="similarity">
    <text evidence="2">Belongs to the 'GDSL' lipolytic enzyme family.</text>
</comment>
<evidence type="ECO:0000256" key="4">
    <source>
        <dbReference type="ARBA" id="ARBA00022729"/>
    </source>
</evidence>
<dbReference type="InterPro" id="IPR051238">
    <property type="entry name" value="GDSL_esterase/lipase"/>
</dbReference>
<accession>A0AAF0Q1J9</accession>